<dbReference type="InterPro" id="IPR029062">
    <property type="entry name" value="Class_I_gatase-like"/>
</dbReference>
<dbReference type="PANTHER" id="PTHR43235:SF1">
    <property type="entry name" value="GLUTAMINE AMIDOTRANSFERASE PB2B2.05-RELATED"/>
    <property type="match status" value="1"/>
</dbReference>
<evidence type="ECO:0000313" key="2">
    <source>
        <dbReference type="Proteomes" id="UP000268469"/>
    </source>
</evidence>
<accession>A0A660SM06</accession>
<dbReference type="Proteomes" id="UP000268469">
    <property type="component" value="Unassembled WGS sequence"/>
</dbReference>
<dbReference type="PROSITE" id="PS51273">
    <property type="entry name" value="GATASE_TYPE_1"/>
    <property type="match status" value="1"/>
</dbReference>
<proteinExistence type="predicted"/>
<gene>
    <name evidence="1" type="ORF">DRP53_00150</name>
</gene>
<organism evidence="1 2">
    <name type="scientific">candidate division WOR-3 bacterium</name>
    <dbReference type="NCBI Taxonomy" id="2052148"/>
    <lineage>
        <taxon>Bacteria</taxon>
        <taxon>Bacteria division WOR-3</taxon>
    </lineage>
</organism>
<dbReference type="GO" id="GO:0006598">
    <property type="term" value="P:polyamine catabolic process"/>
    <property type="evidence" value="ECO:0007669"/>
    <property type="project" value="TreeGrafter"/>
</dbReference>
<dbReference type="FunFam" id="3.40.50.880:FF:000030">
    <property type="entry name" value="Gamma-glutamyl-gamma-aminobutyrate hydrolase PuuD"/>
    <property type="match status" value="1"/>
</dbReference>
<dbReference type="AlphaFoldDB" id="A0A660SM06"/>
<dbReference type="Gene3D" id="3.40.50.880">
    <property type="match status" value="1"/>
</dbReference>
<protein>
    <submittedName>
        <fullName evidence="1">Gamma-glutamyl-gamma-aminobutyrate hydrolase family protein</fullName>
    </submittedName>
</protein>
<dbReference type="InterPro" id="IPR044668">
    <property type="entry name" value="PuuD-like"/>
</dbReference>
<comment type="caution">
    <text evidence="1">The sequence shown here is derived from an EMBL/GenBank/DDBJ whole genome shotgun (WGS) entry which is preliminary data.</text>
</comment>
<reference evidence="1 2" key="1">
    <citation type="submission" date="2018-06" db="EMBL/GenBank/DDBJ databases">
        <title>Extensive metabolic versatility and redundancy in microbially diverse, dynamic hydrothermal sediments.</title>
        <authorList>
            <person name="Dombrowski N."/>
            <person name="Teske A."/>
            <person name="Baker B.J."/>
        </authorList>
    </citation>
    <scope>NUCLEOTIDE SEQUENCE [LARGE SCALE GENOMIC DNA]</scope>
    <source>
        <strain evidence="1">B36_G15</strain>
    </source>
</reference>
<evidence type="ECO:0000313" key="1">
    <source>
        <dbReference type="EMBL" id="RKX71838.1"/>
    </source>
</evidence>
<keyword evidence="1" id="KW-0378">Hydrolase</keyword>
<dbReference type="CDD" id="cd01745">
    <property type="entry name" value="GATase1_2"/>
    <property type="match status" value="1"/>
</dbReference>
<name>A0A660SM06_UNCW3</name>
<dbReference type="InterPro" id="IPR011697">
    <property type="entry name" value="Peptidase_C26"/>
</dbReference>
<dbReference type="GO" id="GO:0033969">
    <property type="term" value="F:gamma-glutamyl-gamma-aminobutyrate hydrolase activity"/>
    <property type="evidence" value="ECO:0007669"/>
    <property type="project" value="TreeGrafter"/>
</dbReference>
<sequence length="233" mass="26310">MAPLIGITVSYNWEERRFFLARDYVNAIVRSGGVPLMLPLLDPGGIDQVIKAVDGLLLSGGFDVSPILYGREPKGVGKIDPDRDRFEIEIVHRAYRRRLPILAICRGIQLLNVALGGTLMQRLKGLKHFQESERSKPSHSITIEPGSIFYQIARKKKILVNSFHNDAIDNLSPKLRPTGWAEDGIIEVVEGKNRANILGVQFHPECMFDSDPVMRRIFQWFIKVANRSSYSRG</sequence>
<dbReference type="PANTHER" id="PTHR43235">
    <property type="entry name" value="GLUTAMINE AMIDOTRANSFERASE PB2B2.05-RELATED"/>
    <property type="match status" value="1"/>
</dbReference>
<dbReference type="GO" id="GO:0005829">
    <property type="term" value="C:cytosol"/>
    <property type="evidence" value="ECO:0007669"/>
    <property type="project" value="TreeGrafter"/>
</dbReference>
<dbReference type="Pfam" id="PF07722">
    <property type="entry name" value="Peptidase_C26"/>
    <property type="match status" value="1"/>
</dbReference>
<dbReference type="SUPFAM" id="SSF52317">
    <property type="entry name" value="Class I glutamine amidotransferase-like"/>
    <property type="match status" value="1"/>
</dbReference>
<dbReference type="EMBL" id="QNBE01000001">
    <property type="protein sequence ID" value="RKX71838.1"/>
    <property type="molecule type" value="Genomic_DNA"/>
</dbReference>